<organism evidence="2 3">
    <name type="scientific">Candidatus Spechtbacteria bacterium RIFCSPHIGHO2_01_FULL_43_30</name>
    <dbReference type="NCBI Taxonomy" id="1802158"/>
    <lineage>
        <taxon>Bacteria</taxon>
        <taxon>Candidatus Spechtiibacteriota</taxon>
    </lineage>
</organism>
<proteinExistence type="predicted"/>
<keyword evidence="1" id="KW-1133">Transmembrane helix</keyword>
<reference evidence="2 3" key="1">
    <citation type="journal article" date="2016" name="Nat. Commun.">
        <title>Thousands of microbial genomes shed light on interconnected biogeochemical processes in an aquifer system.</title>
        <authorList>
            <person name="Anantharaman K."/>
            <person name="Brown C.T."/>
            <person name="Hug L.A."/>
            <person name="Sharon I."/>
            <person name="Castelle C.J."/>
            <person name="Probst A.J."/>
            <person name="Thomas B.C."/>
            <person name="Singh A."/>
            <person name="Wilkins M.J."/>
            <person name="Karaoz U."/>
            <person name="Brodie E.L."/>
            <person name="Williams K.H."/>
            <person name="Hubbard S.S."/>
            <person name="Banfield J.F."/>
        </authorList>
    </citation>
    <scope>NUCLEOTIDE SEQUENCE [LARGE SCALE GENOMIC DNA]</scope>
</reference>
<comment type="caution">
    <text evidence="2">The sequence shown here is derived from an EMBL/GenBank/DDBJ whole genome shotgun (WGS) entry which is preliminary data.</text>
</comment>
<dbReference type="InterPro" id="IPR027981">
    <property type="entry name" value="DUF4446"/>
</dbReference>
<protein>
    <recommendedName>
        <fullName evidence="4">DUF4446 domain-containing protein</fullName>
    </recommendedName>
</protein>
<accession>A0A1G2H8N9</accession>
<sequence>MQEISPIIMVAVGILFALEAAMFLFVWKTNKRMSKFFNGSGGKSIEKILEYEFKRMEKNEGDIRHLIENMKWIEGVARKSISKTSIKRFNPFKGIGGNQSFSIAFLDNKNDGVVLSSLYSSEGTKIYAKAVENGISEHQLTDEEKEVLSKAAELN</sequence>
<dbReference type="STRING" id="1802158.A2827_01015"/>
<evidence type="ECO:0000313" key="3">
    <source>
        <dbReference type="Proteomes" id="UP000177932"/>
    </source>
</evidence>
<evidence type="ECO:0000256" key="1">
    <source>
        <dbReference type="SAM" id="Phobius"/>
    </source>
</evidence>
<keyword evidence="1" id="KW-0472">Membrane</keyword>
<dbReference type="AlphaFoldDB" id="A0A1G2H8N9"/>
<dbReference type="EMBL" id="MHOD01000011">
    <property type="protein sequence ID" value="OGZ58308.1"/>
    <property type="molecule type" value="Genomic_DNA"/>
</dbReference>
<dbReference type="Pfam" id="PF14584">
    <property type="entry name" value="DUF4446"/>
    <property type="match status" value="1"/>
</dbReference>
<gene>
    <name evidence="2" type="ORF">A2827_01015</name>
</gene>
<evidence type="ECO:0008006" key="4">
    <source>
        <dbReference type="Google" id="ProtNLM"/>
    </source>
</evidence>
<evidence type="ECO:0000313" key="2">
    <source>
        <dbReference type="EMBL" id="OGZ58308.1"/>
    </source>
</evidence>
<dbReference type="Proteomes" id="UP000177932">
    <property type="component" value="Unassembled WGS sequence"/>
</dbReference>
<feature type="transmembrane region" description="Helical" evidence="1">
    <location>
        <begin position="6"/>
        <end position="27"/>
    </location>
</feature>
<name>A0A1G2H8N9_9BACT</name>
<keyword evidence="1" id="KW-0812">Transmembrane</keyword>